<dbReference type="InterPro" id="IPR012677">
    <property type="entry name" value="Nucleotide-bd_a/b_plait_sf"/>
</dbReference>
<feature type="domain" description="RRM" evidence="3">
    <location>
        <begin position="6"/>
        <end position="84"/>
    </location>
</feature>
<keyword evidence="1" id="KW-0694">RNA-binding</keyword>
<dbReference type="Gene3D" id="3.30.70.330">
    <property type="match status" value="1"/>
</dbReference>
<dbReference type="RefSeq" id="XP_033380247.1">
    <property type="nucleotide sequence ID" value="XM_033525309.1"/>
</dbReference>
<dbReference type="FunFam" id="3.30.70.330:FF:000123">
    <property type="entry name" value="Pre-mRNA splicing factor (Srp1)"/>
    <property type="match status" value="1"/>
</dbReference>
<dbReference type="InterPro" id="IPR034403">
    <property type="entry name" value="Srp1p_RRM"/>
</dbReference>
<dbReference type="SMART" id="SM00360">
    <property type="entry name" value="RRM"/>
    <property type="match status" value="1"/>
</dbReference>
<evidence type="ECO:0000259" key="3">
    <source>
        <dbReference type="PROSITE" id="PS50102"/>
    </source>
</evidence>
<name>A0A6A5XFJ3_9PLEO</name>
<feature type="compositionally biased region" description="Basic and acidic residues" evidence="2">
    <location>
        <begin position="133"/>
        <end position="219"/>
    </location>
</feature>
<feature type="compositionally biased region" description="Basic and acidic residues" evidence="2">
    <location>
        <begin position="93"/>
        <end position="124"/>
    </location>
</feature>
<dbReference type="EMBL" id="ML978073">
    <property type="protein sequence ID" value="KAF2011908.1"/>
    <property type="molecule type" value="Genomic_DNA"/>
</dbReference>
<dbReference type="PROSITE" id="PS50102">
    <property type="entry name" value="RRM"/>
    <property type="match status" value="1"/>
</dbReference>
<dbReference type="PANTHER" id="PTHR23147">
    <property type="entry name" value="SERINE/ARGININE RICH SPLICING FACTOR"/>
    <property type="match status" value="1"/>
</dbReference>
<protein>
    <submittedName>
        <fullName evidence="4">RNA-binding domain-containing protein</fullName>
    </submittedName>
</protein>
<proteinExistence type="predicted"/>
<dbReference type="InterPro" id="IPR035979">
    <property type="entry name" value="RBD_domain_sf"/>
</dbReference>
<dbReference type="GO" id="GO:0003723">
    <property type="term" value="F:RNA binding"/>
    <property type="evidence" value="ECO:0007669"/>
    <property type="project" value="UniProtKB-UniRule"/>
</dbReference>
<dbReference type="GeneID" id="54282706"/>
<keyword evidence="5" id="KW-1185">Reference proteome</keyword>
<organism evidence="4 5">
    <name type="scientific">Aaosphaeria arxii CBS 175.79</name>
    <dbReference type="NCBI Taxonomy" id="1450172"/>
    <lineage>
        <taxon>Eukaryota</taxon>
        <taxon>Fungi</taxon>
        <taxon>Dikarya</taxon>
        <taxon>Ascomycota</taxon>
        <taxon>Pezizomycotina</taxon>
        <taxon>Dothideomycetes</taxon>
        <taxon>Pleosporomycetidae</taxon>
        <taxon>Pleosporales</taxon>
        <taxon>Pleosporales incertae sedis</taxon>
        <taxon>Aaosphaeria</taxon>
    </lineage>
</organism>
<dbReference type="Proteomes" id="UP000799778">
    <property type="component" value="Unassembled WGS sequence"/>
</dbReference>
<dbReference type="InterPro" id="IPR050907">
    <property type="entry name" value="SRSF"/>
</dbReference>
<dbReference type="AlphaFoldDB" id="A0A6A5XFJ3"/>
<evidence type="ECO:0000256" key="2">
    <source>
        <dbReference type="SAM" id="MobiDB-lite"/>
    </source>
</evidence>
<feature type="region of interest" description="Disordered" evidence="2">
    <location>
        <begin position="88"/>
        <end position="219"/>
    </location>
</feature>
<reference evidence="4" key="1">
    <citation type="journal article" date="2020" name="Stud. Mycol.">
        <title>101 Dothideomycetes genomes: a test case for predicting lifestyles and emergence of pathogens.</title>
        <authorList>
            <person name="Haridas S."/>
            <person name="Albert R."/>
            <person name="Binder M."/>
            <person name="Bloem J."/>
            <person name="Labutti K."/>
            <person name="Salamov A."/>
            <person name="Andreopoulos B."/>
            <person name="Baker S."/>
            <person name="Barry K."/>
            <person name="Bills G."/>
            <person name="Bluhm B."/>
            <person name="Cannon C."/>
            <person name="Castanera R."/>
            <person name="Culley D."/>
            <person name="Daum C."/>
            <person name="Ezra D."/>
            <person name="Gonzalez J."/>
            <person name="Henrissat B."/>
            <person name="Kuo A."/>
            <person name="Liang C."/>
            <person name="Lipzen A."/>
            <person name="Lutzoni F."/>
            <person name="Magnuson J."/>
            <person name="Mondo S."/>
            <person name="Nolan M."/>
            <person name="Ohm R."/>
            <person name="Pangilinan J."/>
            <person name="Park H.-J."/>
            <person name="Ramirez L."/>
            <person name="Alfaro M."/>
            <person name="Sun H."/>
            <person name="Tritt A."/>
            <person name="Yoshinaga Y."/>
            <person name="Zwiers L.-H."/>
            <person name="Turgeon B."/>
            <person name="Goodwin S."/>
            <person name="Spatafora J."/>
            <person name="Crous P."/>
            <person name="Grigoriev I."/>
        </authorList>
    </citation>
    <scope>NUCLEOTIDE SEQUENCE</scope>
    <source>
        <strain evidence="4">CBS 175.79</strain>
    </source>
</reference>
<evidence type="ECO:0000313" key="4">
    <source>
        <dbReference type="EMBL" id="KAF2011908.1"/>
    </source>
</evidence>
<evidence type="ECO:0000256" key="1">
    <source>
        <dbReference type="PROSITE-ProRule" id="PRU00176"/>
    </source>
</evidence>
<dbReference type="OrthoDB" id="5970at2759"/>
<dbReference type="CDD" id="cd12467">
    <property type="entry name" value="RRM_Srp1p_like"/>
    <property type="match status" value="1"/>
</dbReference>
<sequence length="219" mass="25833">MSRGGTTLYVTGFGHGTRARDLAYEFERYGRLVRCDIPAPRSASSRLFAFVEYESRRDADDAYHEMHNKRIGRDDLLKIEWARTPPSASWRFDSGRDRNGDRTGDRNGPRRDRSPRGDRGDRGSRRSTSPRRRGGDYSPRKDDRRERDYDRRDRDRSRSPDDRDRDMKDRDREEERDRDRERERDRDRERDRENGAAGEDLEKAESPAPGPHDDLDTAE</sequence>
<dbReference type="InterPro" id="IPR000504">
    <property type="entry name" value="RRM_dom"/>
</dbReference>
<accession>A0A6A5XFJ3</accession>
<gene>
    <name evidence="4" type="ORF">BU24DRAFT_396554</name>
</gene>
<dbReference type="Pfam" id="PF00076">
    <property type="entry name" value="RRM_1"/>
    <property type="match status" value="1"/>
</dbReference>
<dbReference type="SUPFAM" id="SSF54928">
    <property type="entry name" value="RNA-binding domain, RBD"/>
    <property type="match status" value="1"/>
</dbReference>
<evidence type="ECO:0000313" key="5">
    <source>
        <dbReference type="Proteomes" id="UP000799778"/>
    </source>
</evidence>